<protein>
    <recommendedName>
        <fullName evidence="3">AMP-dependent synthetase/ligase domain-containing protein</fullName>
    </recommendedName>
</protein>
<name>A0A0D7BP08_9AGAR</name>
<evidence type="ECO:0000313" key="2">
    <source>
        <dbReference type="Proteomes" id="UP000054007"/>
    </source>
</evidence>
<dbReference type="STRING" id="1314674.A0A0D7BP08"/>
<dbReference type="Proteomes" id="UP000054007">
    <property type="component" value="Unassembled WGS sequence"/>
</dbReference>
<keyword evidence="2" id="KW-1185">Reference proteome</keyword>
<gene>
    <name evidence="1" type="ORF">CYLTODRAFT_419000</name>
</gene>
<reference evidence="1 2" key="1">
    <citation type="journal article" date="2015" name="Fungal Genet. Biol.">
        <title>Evolution of novel wood decay mechanisms in Agaricales revealed by the genome sequences of Fistulina hepatica and Cylindrobasidium torrendii.</title>
        <authorList>
            <person name="Floudas D."/>
            <person name="Held B.W."/>
            <person name="Riley R."/>
            <person name="Nagy L.G."/>
            <person name="Koehler G."/>
            <person name="Ransdell A.S."/>
            <person name="Younus H."/>
            <person name="Chow J."/>
            <person name="Chiniquy J."/>
            <person name="Lipzen A."/>
            <person name="Tritt A."/>
            <person name="Sun H."/>
            <person name="Haridas S."/>
            <person name="LaButti K."/>
            <person name="Ohm R.A."/>
            <person name="Kues U."/>
            <person name="Blanchette R.A."/>
            <person name="Grigoriev I.V."/>
            <person name="Minto R.E."/>
            <person name="Hibbett D.S."/>
        </authorList>
    </citation>
    <scope>NUCLEOTIDE SEQUENCE [LARGE SCALE GENOMIC DNA]</scope>
    <source>
        <strain evidence="1 2">FP15055 ss-10</strain>
    </source>
</reference>
<evidence type="ECO:0000313" key="1">
    <source>
        <dbReference type="EMBL" id="KIY71316.1"/>
    </source>
</evidence>
<evidence type="ECO:0008006" key="3">
    <source>
        <dbReference type="Google" id="ProtNLM"/>
    </source>
</evidence>
<dbReference type="AlphaFoldDB" id="A0A0D7BP08"/>
<sequence>MDPNPSTSTQTKAVNAYTRVCGLDEDGEEEDYVLQIESASGRTRTRRAFVERVRWAATVLADDFHLGEDEGGEEEELVMICIENTADFPVLIHALLFLALPFILVRTPELESAMREHRPTRVFASRMKDAVRSIHALLASSPSSSSPSPSPPSSSSSFPVPRLYALSTYSPFCFPELWRMIAIGKRRRMPWVPMRLPSTAKEAERHAHIVKEVEKCVLGLGLGERVVQVDPVKELWTMLGSGRTYVILPQASSRL</sequence>
<accession>A0A0D7BP08</accession>
<proteinExistence type="predicted"/>
<dbReference type="EMBL" id="KN880456">
    <property type="protein sequence ID" value="KIY71316.1"/>
    <property type="molecule type" value="Genomic_DNA"/>
</dbReference>
<organism evidence="1 2">
    <name type="scientific">Cylindrobasidium torrendii FP15055 ss-10</name>
    <dbReference type="NCBI Taxonomy" id="1314674"/>
    <lineage>
        <taxon>Eukaryota</taxon>
        <taxon>Fungi</taxon>
        <taxon>Dikarya</taxon>
        <taxon>Basidiomycota</taxon>
        <taxon>Agaricomycotina</taxon>
        <taxon>Agaricomycetes</taxon>
        <taxon>Agaricomycetidae</taxon>
        <taxon>Agaricales</taxon>
        <taxon>Marasmiineae</taxon>
        <taxon>Physalacriaceae</taxon>
        <taxon>Cylindrobasidium</taxon>
    </lineage>
</organism>